<dbReference type="HOGENOM" id="CLU_071105_0_0_1"/>
<dbReference type="InterPro" id="IPR015943">
    <property type="entry name" value="WD40/YVTN_repeat-like_dom_sf"/>
</dbReference>
<protein>
    <submittedName>
        <fullName evidence="4">Myosin heavy chain kinase B</fullName>
    </submittedName>
</protein>
<dbReference type="OrthoDB" id="270624at2759"/>
<dbReference type="EMBL" id="KB909829">
    <property type="protein sequence ID" value="EOB11726.1"/>
    <property type="molecule type" value="Genomic_DNA"/>
</dbReference>
<dbReference type="AlphaFoldDB" id="R0KM45"/>
<dbReference type="Proteomes" id="UP000016927">
    <property type="component" value="Unassembled WGS sequence"/>
</dbReference>
<gene>
    <name evidence="4" type="primary">KMHB</name>
    <name evidence="4" type="ORF">NBO_922g0002</name>
</gene>
<feature type="repeat" description="WD" evidence="3">
    <location>
        <begin position="136"/>
        <end position="168"/>
    </location>
</feature>
<evidence type="ECO:0000256" key="1">
    <source>
        <dbReference type="ARBA" id="ARBA00022574"/>
    </source>
</evidence>
<dbReference type="PANTHER" id="PTHR22850">
    <property type="entry name" value="WD40 REPEAT FAMILY"/>
    <property type="match status" value="1"/>
</dbReference>
<evidence type="ECO:0000313" key="5">
    <source>
        <dbReference type="Proteomes" id="UP000016927"/>
    </source>
</evidence>
<dbReference type="InterPro" id="IPR036322">
    <property type="entry name" value="WD40_repeat_dom_sf"/>
</dbReference>
<dbReference type="InterPro" id="IPR050459">
    <property type="entry name" value="WD_repeat_RBAP46/RBAP48/MSI1"/>
</dbReference>
<evidence type="ECO:0000256" key="2">
    <source>
        <dbReference type="ARBA" id="ARBA00022737"/>
    </source>
</evidence>
<evidence type="ECO:0000313" key="4">
    <source>
        <dbReference type="EMBL" id="EOB11726.1"/>
    </source>
</evidence>
<dbReference type="OMA" id="DACNFRY"/>
<name>R0KM45_NOSB1</name>
<dbReference type="Gene3D" id="2.130.10.10">
    <property type="entry name" value="YVTN repeat-like/Quinoprotein amine dehydrogenase"/>
    <property type="match status" value="1"/>
</dbReference>
<proteinExistence type="predicted"/>
<dbReference type="STRING" id="578461.R0KM45"/>
<dbReference type="InterPro" id="IPR001680">
    <property type="entry name" value="WD40_rpt"/>
</dbReference>
<dbReference type="SUPFAM" id="SSF50978">
    <property type="entry name" value="WD40 repeat-like"/>
    <property type="match status" value="1"/>
</dbReference>
<dbReference type="GO" id="GO:0016301">
    <property type="term" value="F:kinase activity"/>
    <property type="evidence" value="ECO:0007669"/>
    <property type="project" value="UniProtKB-KW"/>
</dbReference>
<dbReference type="VEuPathDB" id="MicrosporidiaDB:NBO_922g0002"/>
<dbReference type="SMART" id="SM00320">
    <property type="entry name" value="WD40"/>
    <property type="match status" value="2"/>
</dbReference>
<sequence>MINCIGFLPKGINVKKLNKFEKDEEIIKKLEHLELPIIENDYENEESDTNECIVESDLIIYLSLNNRDLSYFQFHVYDEEMDDFVIHHDIYVFSSINDTEYLNFNNKHYVALATFENNIMVYDALVKNPMTPQILLEGHSGPVMSITKNNTYMYSGSEDLSFITWDLEKLCSVKKTPLEYIPEKICLTENKSVIIGSKDKVHVFNTEYEIKLEGTIHNLVANGDNFYISDSSGALSIYDVRNPTVPKNHIKVSEQPLTGLDVLENVVAVSSLDGHINVFDTNNLQVKFSHKIKNEIHSVKLSKENVLFFGDGDDNLNIKKVEDLFVC</sequence>
<keyword evidence="4" id="KW-0418">Kinase</keyword>
<dbReference type="PROSITE" id="PS50082">
    <property type="entry name" value="WD_REPEATS_2"/>
    <property type="match status" value="1"/>
</dbReference>
<keyword evidence="1 3" id="KW-0853">WD repeat</keyword>
<keyword evidence="5" id="KW-1185">Reference proteome</keyword>
<accession>R0KM45</accession>
<reference evidence="4 5" key="1">
    <citation type="journal article" date="2013" name="BMC Genomics">
        <title>Comparative genomics of parasitic silkworm microsporidia reveal an association between genome expansion and host adaptation.</title>
        <authorList>
            <person name="Pan G."/>
            <person name="Xu J."/>
            <person name="Li T."/>
            <person name="Xia Q."/>
            <person name="Liu S.L."/>
            <person name="Zhang G."/>
            <person name="Li S."/>
            <person name="Li C."/>
            <person name="Liu H."/>
            <person name="Yang L."/>
            <person name="Liu T."/>
            <person name="Zhang X."/>
            <person name="Wu Z."/>
            <person name="Fan W."/>
            <person name="Dang X."/>
            <person name="Xiang H."/>
            <person name="Tao M."/>
            <person name="Li Y."/>
            <person name="Hu J."/>
            <person name="Li Z."/>
            <person name="Lin L."/>
            <person name="Luo J."/>
            <person name="Geng L."/>
            <person name="Wang L."/>
            <person name="Long M."/>
            <person name="Wan Y."/>
            <person name="He N."/>
            <person name="Zhang Z."/>
            <person name="Lu C."/>
            <person name="Keeling P.J."/>
            <person name="Wang J."/>
            <person name="Xiang Z."/>
            <person name="Zhou Z."/>
        </authorList>
    </citation>
    <scope>NUCLEOTIDE SEQUENCE [LARGE SCALE GENOMIC DNA]</scope>
    <source>
        <strain evidence="5">CQ1 / CVCC 102059</strain>
    </source>
</reference>
<keyword evidence="2" id="KW-0677">Repeat</keyword>
<keyword evidence="4" id="KW-0808">Transferase</keyword>
<organism evidence="4 5">
    <name type="scientific">Nosema bombycis (strain CQ1 / CVCC 102059)</name>
    <name type="common">Microsporidian parasite</name>
    <name type="synonym">Pebrine of silkworm</name>
    <dbReference type="NCBI Taxonomy" id="578461"/>
    <lineage>
        <taxon>Eukaryota</taxon>
        <taxon>Fungi</taxon>
        <taxon>Fungi incertae sedis</taxon>
        <taxon>Microsporidia</taxon>
        <taxon>Nosematidae</taxon>
        <taxon>Nosema</taxon>
    </lineage>
</organism>
<evidence type="ECO:0000256" key="3">
    <source>
        <dbReference type="PROSITE-ProRule" id="PRU00221"/>
    </source>
</evidence>